<feature type="region of interest" description="Disordered" evidence="1">
    <location>
        <begin position="586"/>
        <end position="629"/>
    </location>
</feature>
<evidence type="ECO:0000313" key="3">
    <source>
        <dbReference type="WBParaSite" id="maker-E.canG7_contigs_4793-snap-gene-0.8-mRNA-1"/>
    </source>
</evidence>
<organism evidence="2 3">
    <name type="scientific">Echinococcus canadensis</name>
    <dbReference type="NCBI Taxonomy" id="519352"/>
    <lineage>
        <taxon>Eukaryota</taxon>
        <taxon>Metazoa</taxon>
        <taxon>Spiralia</taxon>
        <taxon>Lophotrochozoa</taxon>
        <taxon>Platyhelminthes</taxon>
        <taxon>Cestoda</taxon>
        <taxon>Eucestoda</taxon>
        <taxon>Cyclophyllidea</taxon>
        <taxon>Taeniidae</taxon>
        <taxon>Echinococcus</taxon>
        <taxon>Echinococcus canadensis group</taxon>
    </lineage>
</organism>
<proteinExistence type="predicted"/>
<sequence>MTTSSTCQKSSLRPYTSHGRLPSNIQLVRRHQPPFHLLPPCPPPPPPQSSITLPLPNLLNPSVKRLPQRVRLRRIPSSSSCVKKVDASADTRDLHANVRYICRLCGLNCLSGDLLHAHLLLLRHSSLPFHDILLNCRQCGASWRLEDEDEEKRCQNHPCFLQKAAYFKNFLAPSRSIQQGLPFVCLFCCAESMEGEDVSKSTLKRPPRRITRKTMPLKRCQAMARFASKLELAVHIRYAHDPSRQPGRCSECHDFVCESRELPEIEFWEASKSSSESRPISTDSILYREGLNPLELHIQGIHMESYAYLQWLNSKRYRTVPRDLAEKLFKSRTTWIYSCPLCQLYPFSSHSSKDFSTVQPEVGLPSNASLQAHIACFHSAGRSFLDWRFQVCAVCGDFNAASEYKHLLKRGHMTPLKKYFSKALRQGRFAAVEGSESVEWRSTCVLCWRRFESGGGKVDLRSECRLQAHLLSTHCIFNATKGKEFNVLACGWCGGLRKEEPEWTNGREWKASGAFLRARDLILDVKEVYELETAFCVYTERSEEQYHLRYEWALTGRTSLICEGLKNYVPDVNAVVLNCSPTSDGHAGMKRSTRRQFSGGGEPTVVNTKTSPLVGEVSSGAEDRGGIHD</sequence>
<evidence type="ECO:0000256" key="1">
    <source>
        <dbReference type="SAM" id="MobiDB-lite"/>
    </source>
</evidence>
<name>A0A915EWI2_9CEST</name>
<feature type="region of interest" description="Disordered" evidence="1">
    <location>
        <begin position="1"/>
        <end position="21"/>
    </location>
</feature>
<protein>
    <submittedName>
        <fullName evidence="3">Zinc finger C2H2 type</fullName>
    </submittedName>
</protein>
<keyword evidence="2" id="KW-1185">Reference proteome</keyword>
<reference evidence="3" key="1">
    <citation type="submission" date="2022-11" db="UniProtKB">
        <authorList>
            <consortium name="WormBaseParasite"/>
        </authorList>
    </citation>
    <scope>IDENTIFICATION</scope>
</reference>
<dbReference type="Proteomes" id="UP000887562">
    <property type="component" value="Unplaced"/>
</dbReference>
<feature type="compositionally biased region" description="Polar residues" evidence="1">
    <location>
        <begin position="1"/>
        <end position="14"/>
    </location>
</feature>
<dbReference type="WBParaSite" id="maker-E.canG7_contigs_4793-snap-gene-0.8-mRNA-1">
    <property type="protein sequence ID" value="maker-E.canG7_contigs_4793-snap-gene-0.8-mRNA-1"/>
    <property type="gene ID" value="EcG7_08949"/>
</dbReference>
<dbReference type="AlphaFoldDB" id="A0A915EWI2"/>
<evidence type="ECO:0000313" key="2">
    <source>
        <dbReference type="Proteomes" id="UP000887562"/>
    </source>
</evidence>
<accession>A0A915EWI2</accession>